<reference evidence="1" key="1">
    <citation type="submission" date="2021-03" db="EMBL/GenBank/DDBJ databases">
        <title>Antimicrobial resistance genes in bacteria isolated from Japanese honey, and their potential for conferring macrolide and lincosamide resistance in the American foulbrood pathogen Paenibacillus larvae.</title>
        <authorList>
            <person name="Okamoto M."/>
            <person name="Kumagai M."/>
            <person name="Kanamori H."/>
            <person name="Takamatsu D."/>
        </authorList>
    </citation>
    <scope>NUCLEOTIDE SEQUENCE</scope>
    <source>
        <strain evidence="1">J2TS6</strain>
    </source>
</reference>
<gene>
    <name evidence="1" type="ORF">J2TS6_28820</name>
</gene>
<dbReference type="AlphaFoldDB" id="A0A919XGH2"/>
<organism evidence="1 2">
    <name type="scientific">Paenibacillus albilobatus</name>
    <dbReference type="NCBI Taxonomy" id="2716884"/>
    <lineage>
        <taxon>Bacteria</taxon>
        <taxon>Bacillati</taxon>
        <taxon>Bacillota</taxon>
        <taxon>Bacilli</taxon>
        <taxon>Bacillales</taxon>
        <taxon>Paenibacillaceae</taxon>
        <taxon>Paenibacillus</taxon>
    </lineage>
</organism>
<evidence type="ECO:0000313" key="1">
    <source>
        <dbReference type="EMBL" id="GIO31741.1"/>
    </source>
</evidence>
<dbReference type="RefSeq" id="WP_160042641.1">
    <property type="nucleotide sequence ID" value="NZ_BORQ01000003.1"/>
</dbReference>
<accession>A0A919XGH2</accession>
<dbReference type="EMBL" id="BORQ01000003">
    <property type="protein sequence ID" value="GIO31741.1"/>
    <property type="molecule type" value="Genomic_DNA"/>
</dbReference>
<protein>
    <submittedName>
        <fullName evidence="1">Uncharacterized protein</fullName>
    </submittedName>
</protein>
<comment type="caution">
    <text evidence="1">The sequence shown here is derived from an EMBL/GenBank/DDBJ whole genome shotgun (WGS) entry which is preliminary data.</text>
</comment>
<dbReference type="Proteomes" id="UP000679779">
    <property type="component" value="Unassembled WGS sequence"/>
</dbReference>
<proteinExistence type="predicted"/>
<evidence type="ECO:0000313" key="2">
    <source>
        <dbReference type="Proteomes" id="UP000679779"/>
    </source>
</evidence>
<keyword evidence="2" id="KW-1185">Reference proteome</keyword>
<name>A0A919XGH2_9BACL</name>
<sequence>MGWGEVREIRFEYNEEIKEIDEQMIRLISTRRSLTKGKRFFPTNELIAEWAKAFEMEELEIRLILHHLQPQIMRHVPNELGELKNVMPIMKKTVVDSCEYMLTHAMQHENVSIVHVEIKLLDEEKRSEVHLKPNLTLEVISDQPYFVQRHGSRGGGHHTEMEFAISPPLPETLEHIEFSLVPSAVFMEHPIKELILDKQVDFE</sequence>